<dbReference type="Proteomes" id="UP000006873">
    <property type="component" value="Chromosome"/>
</dbReference>
<dbReference type="KEGG" id="elm:ELI_3936"/>
<keyword evidence="2" id="KW-1185">Reference proteome</keyword>
<reference evidence="1 2" key="2">
    <citation type="journal article" date="2011" name="J. Bacteriol.">
        <title>Complete genome sequence of a carbon monoxide-utilizing acetogen, Eubacterium limosum KIST612.</title>
        <authorList>
            <person name="Roh H."/>
            <person name="Ko H.J."/>
            <person name="Kim D."/>
            <person name="Choi D.G."/>
            <person name="Park S."/>
            <person name="Kim S."/>
            <person name="Chang I.S."/>
            <person name="Choi I.G."/>
        </authorList>
    </citation>
    <scope>NUCLEOTIDE SEQUENCE [LARGE SCALE GENOMIC DNA]</scope>
    <source>
        <strain evidence="1 2">KIST612</strain>
    </source>
</reference>
<evidence type="ECO:0000313" key="1">
    <source>
        <dbReference type="EMBL" id="ADO38880.1"/>
    </source>
</evidence>
<evidence type="ECO:0000313" key="2">
    <source>
        <dbReference type="Proteomes" id="UP000006873"/>
    </source>
</evidence>
<sequence>MMGANPFVSLTFLETYQTDGFNLSNHGGAAAFAVVRFYI</sequence>
<gene>
    <name evidence="1" type="ordered locus">ELI_3936</name>
</gene>
<dbReference type="EMBL" id="CP002273">
    <property type="protein sequence ID" value="ADO38880.1"/>
    <property type="molecule type" value="Genomic_DNA"/>
</dbReference>
<protein>
    <submittedName>
        <fullName evidence="1">Uncharacterized protein</fullName>
    </submittedName>
</protein>
<reference key="1">
    <citation type="submission" date="2010-09" db="EMBL/GenBank/DDBJ databases">
        <authorList>
            <person name="Roh H."/>
            <person name="Ko H.-J."/>
            <person name="Kim D."/>
            <person name="Choi D.G."/>
            <person name="Park S."/>
            <person name="Kim S."/>
            <person name="Kim K.H."/>
            <person name="Chang I.S."/>
            <person name="Choi I.-G."/>
        </authorList>
    </citation>
    <scope>NUCLEOTIDE SEQUENCE</scope>
    <source>
        <strain>KIST612</strain>
    </source>
</reference>
<organism evidence="1 2">
    <name type="scientific">Eubacterium callanderi</name>
    <dbReference type="NCBI Taxonomy" id="53442"/>
    <lineage>
        <taxon>Bacteria</taxon>
        <taxon>Bacillati</taxon>
        <taxon>Bacillota</taxon>
        <taxon>Clostridia</taxon>
        <taxon>Eubacteriales</taxon>
        <taxon>Eubacteriaceae</taxon>
        <taxon>Eubacterium</taxon>
    </lineage>
</organism>
<accession>E3GGS5</accession>
<name>E3GGS5_9FIRM</name>
<proteinExistence type="predicted"/>
<dbReference type="HOGENOM" id="CLU_3309932_0_0_9"/>
<dbReference type="AlphaFoldDB" id="E3GGS5"/>